<dbReference type="STRING" id="1245769.A0A0C7MVE2"/>
<evidence type="ECO:0000256" key="8">
    <source>
        <dbReference type="SAM" id="Coils"/>
    </source>
</evidence>
<dbReference type="GO" id="GO:0051126">
    <property type="term" value="P:negative regulation of actin nucleation"/>
    <property type="evidence" value="ECO:0007669"/>
    <property type="project" value="EnsemblFungi"/>
</dbReference>
<feature type="compositionally biased region" description="Low complexity" evidence="9">
    <location>
        <begin position="441"/>
        <end position="459"/>
    </location>
</feature>
<dbReference type="EMBL" id="LN736368">
    <property type="protein sequence ID" value="CEP63921.1"/>
    <property type="molecule type" value="Genomic_DNA"/>
</dbReference>
<evidence type="ECO:0000256" key="2">
    <source>
        <dbReference type="ARBA" id="ARBA00022443"/>
    </source>
</evidence>
<feature type="region of interest" description="Disordered" evidence="9">
    <location>
        <begin position="279"/>
        <end position="348"/>
    </location>
</feature>
<feature type="coiled-coil region" evidence="8">
    <location>
        <begin position="139"/>
        <end position="203"/>
    </location>
</feature>
<feature type="compositionally biased region" description="Basic and acidic residues" evidence="9">
    <location>
        <begin position="497"/>
        <end position="509"/>
    </location>
</feature>
<dbReference type="GO" id="GO:0009898">
    <property type="term" value="C:cytoplasmic side of plasma membrane"/>
    <property type="evidence" value="ECO:0007669"/>
    <property type="project" value="TreeGrafter"/>
</dbReference>
<evidence type="ECO:0000313" key="13">
    <source>
        <dbReference type="Proteomes" id="UP000054304"/>
    </source>
</evidence>
<dbReference type="GeneID" id="34687443"/>
<dbReference type="AlphaFoldDB" id="A0A0C7MVE2"/>
<evidence type="ECO:0000313" key="12">
    <source>
        <dbReference type="EMBL" id="CEP63921.1"/>
    </source>
</evidence>
<proteinExistence type="predicted"/>
<dbReference type="GO" id="GO:0072741">
    <property type="term" value="P:protein localization to cell division site"/>
    <property type="evidence" value="ECO:0007669"/>
    <property type="project" value="EnsemblFungi"/>
</dbReference>
<reference evidence="12 13" key="1">
    <citation type="submission" date="2014-12" db="EMBL/GenBank/DDBJ databases">
        <authorList>
            <person name="Neuveglise Cecile"/>
        </authorList>
    </citation>
    <scope>NUCLEOTIDE SEQUENCE [LARGE SCALE GENOMIC DNA]</scope>
    <source>
        <strain evidence="12 13">CBS 12615</strain>
    </source>
</reference>
<feature type="domain" description="SH3" evidence="10">
    <location>
        <begin position="562"/>
        <end position="629"/>
    </location>
</feature>
<accession>A0A0C7MVE2</accession>
<feature type="compositionally biased region" description="Polar residues" evidence="9">
    <location>
        <begin position="375"/>
        <end position="392"/>
    </location>
</feature>
<dbReference type="GO" id="GO:0000142">
    <property type="term" value="C:cellular bud neck contractile ring"/>
    <property type="evidence" value="ECO:0007669"/>
    <property type="project" value="EnsemblFungi"/>
</dbReference>
<keyword evidence="4" id="KW-0597">Phosphoprotein</keyword>
<dbReference type="RefSeq" id="XP_022630133.1">
    <property type="nucleotide sequence ID" value="XM_022770831.1"/>
</dbReference>
<dbReference type="SUPFAM" id="SSF50044">
    <property type="entry name" value="SH3-domain"/>
    <property type="match status" value="1"/>
</dbReference>
<dbReference type="HOGENOM" id="CLU_434790_0_0_1"/>
<keyword evidence="3" id="KW-0963">Cytoplasm</keyword>
<dbReference type="Pfam" id="PF00611">
    <property type="entry name" value="FCH"/>
    <property type="match status" value="1"/>
</dbReference>
<dbReference type="Proteomes" id="UP000054304">
    <property type="component" value="Unassembled WGS sequence"/>
</dbReference>
<evidence type="ECO:0000256" key="5">
    <source>
        <dbReference type="ARBA" id="ARBA00023212"/>
    </source>
</evidence>
<dbReference type="PANTHER" id="PTHR23065:SF7">
    <property type="entry name" value="NOSTRIN, ISOFORM H"/>
    <property type="match status" value="1"/>
</dbReference>
<dbReference type="CDD" id="cd00174">
    <property type="entry name" value="SH3"/>
    <property type="match status" value="1"/>
</dbReference>
<gene>
    <name evidence="12" type="ORF">LALA0_S09e05490g</name>
</gene>
<sequence length="629" mass="71699">MTQNYSYGTSFWDDQDAGARILLDHISNGIESCNNVVVFYEERIKLEKDYARRLGAISKRLSGGLQNNPDYGKLGETFKGLLSTQERLSQSHSKAAVEIHKDGYSELKHFVQQIQARYKTIDIKVRSLCNDKITKRQLCEVLKEKLNKASIELRDCQLNRDNYLGRRDSDQNDRQFQKWTSIVDELQSKMDVLKQEYRASSKHWLHEWSVLSLELQELEKTRIEFIQVKLEQFAKQCSETAIQEQTNMENFTQRIAKFTANQDIASFAYNHGTGRLKTTALDSSTKSERPRVNSSRTSNKHVQTVRQLSSQLQRSRLSAHFNGDGPDITQSTSQPPPSIETEDVQPHDDYLKAPKSVRISSDNTEVEGHKSTVAAYTTSESSNDSSNPTDFTTHSRRRASIESMNTSISSLAHSIDDSRRFAKSWNSENRRKSKTRSQVFNSSQGTSMNGSSRSSSMETTRIHTNSHEPIAPSSAQRRKSMVTAEPDSNPFKQALDAMRKESMEGKDNETTTSRLTSRNKPLIPFHPPGQPSDQLRASSTTKRVLDGDQYVELPRLDSKGEEVIRHAKALYTYMDANEQMIVNFRAGDFLLLTEKLDDDWYIGEVWDAADVDPKYRHGIIPHNYIELLS</sequence>
<dbReference type="SMART" id="SM00055">
    <property type="entry name" value="FCH"/>
    <property type="match status" value="1"/>
</dbReference>
<feature type="compositionally biased region" description="Polar residues" evidence="9">
    <location>
        <begin position="510"/>
        <end position="519"/>
    </location>
</feature>
<dbReference type="GO" id="GO:0005543">
    <property type="term" value="F:phospholipid binding"/>
    <property type="evidence" value="ECO:0007669"/>
    <property type="project" value="EnsemblFungi"/>
</dbReference>
<evidence type="ECO:0000259" key="11">
    <source>
        <dbReference type="PROSITE" id="PS51741"/>
    </source>
</evidence>
<dbReference type="GO" id="GO:1902404">
    <property type="term" value="P:mitotic actomyosin contractile ring contraction"/>
    <property type="evidence" value="ECO:0007669"/>
    <property type="project" value="EnsemblFungi"/>
</dbReference>
<feature type="domain" description="F-BAR" evidence="11">
    <location>
        <begin position="5"/>
        <end position="263"/>
    </location>
</feature>
<dbReference type="InterPro" id="IPR036028">
    <property type="entry name" value="SH3-like_dom_sf"/>
</dbReference>
<keyword evidence="5" id="KW-0206">Cytoskeleton</keyword>
<evidence type="ECO:0000256" key="4">
    <source>
        <dbReference type="ARBA" id="ARBA00022553"/>
    </source>
</evidence>
<dbReference type="GO" id="GO:0000144">
    <property type="term" value="C:cellular bud neck septin ring"/>
    <property type="evidence" value="ECO:0007669"/>
    <property type="project" value="EnsemblFungi"/>
</dbReference>
<dbReference type="PANTHER" id="PTHR23065">
    <property type="entry name" value="PROLINE-SERINE-THREONINE PHOSPHATASE INTERACTING PROTEIN 1"/>
    <property type="match status" value="1"/>
</dbReference>
<dbReference type="OrthoDB" id="27823at2759"/>
<feature type="region of interest" description="Disordered" evidence="9">
    <location>
        <begin position="421"/>
        <end position="537"/>
    </location>
</feature>
<dbReference type="GO" id="GO:0051015">
    <property type="term" value="F:actin filament binding"/>
    <property type="evidence" value="ECO:0007669"/>
    <property type="project" value="EnsemblFungi"/>
</dbReference>
<name>A0A0C7MVE2_9SACH</name>
<organism evidence="12 13">
    <name type="scientific">Lachancea lanzarotensis</name>
    <dbReference type="NCBI Taxonomy" id="1245769"/>
    <lineage>
        <taxon>Eukaryota</taxon>
        <taxon>Fungi</taxon>
        <taxon>Dikarya</taxon>
        <taxon>Ascomycota</taxon>
        <taxon>Saccharomycotina</taxon>
        <taxon>Saccharomycetes</taxon>
        <taxon>Saccharomycetales</taxon>
        <taxon>Saccharomycetaceae</taxon>
        <taxon>Lachancea</taxon>
    </lineage>
</organism>
<dbReference type="GO" id="GO:0051017">
    <property type="term" value="P:actin filament bundle assembly"/>
    <property type="evidence" value="ECO:0007669"/>
    <property type="project" value="EnsemblFungi"/>
</dbReference>
<keyword evidence="7 8" id="KW-0175">Coiled coil</keyword>
<evidence type="ECO:0000256" key="1">
    <source>
        <dbReference type="ARBA" id="ARBA00004245"/>
    </source>
</evidence>
<protein>
    <submittedName>
        <fullName evidence="12">LALA0S09e05490g1_1</fullName>
    </submittedName>
</protein>
<evidence type="ECO:0000259" key="10">
    <source>
        <dbReference type="PROSITE" id="PS50002"/>
    </source>
</evidence>
<dbReference type="PROSITE" id="PS51741">
    <property type="entry name" value="F_BAR"/>
    <property type="match status" value="1"/>
</dbReference>
<feature type="region of interest" description="Disordered" evidence="9">
    <location>
        <begin position="375"/>
        <end position="399"/>
    </location>
</feature>
<dbReference type="GO" id="GO:0044697">
    <property type="term" value="C:HICS complex"/>
    <property type="evidence" value="ECO:0007669"/>
    <property type="project" value="EnsemblFungi"/>
</dbReference>
<dbReference type="SMART" id="SM00326">
    <property type="entry name" value="SH3"/>
    <property type="match status" value="1"/>
</dbReference>
<feature type="compositionally biased region" description="Polar residues" evidence="9">
    <location>
        <begin position="292"/>
        <end position="305"/>
    </location>
</feature>
<evidence type="ECO:0000256" key="3">
    <source>
        <dbReference type="ARBA" id="ARBA00022490"/>
    </source>
</evidence>
<comment type="subcellular location">
    <subcellularLocation>
        <location evidence="1">Cytoplasm</location>
        <location evidence="1">Cytoskeleton</location>
    </subcellularLocation>
</comment>
<dbReference type="Gene3D" id="1.20.1270.60">
    <property type="entry name" value="Arfaptin homology (AH) domain/BAR domain"/>
    <property type="match status" value="1"/>
</dbReference>
<dbReference type="InterPro" id="IPR001060">
    <property type="entry name" value="FCH_dom"/>
</dbReference>
<dbReference type="InterPro" id="IPR031160">
    <property type="entry name" value="F_BAR_dom"/>
</dbReference>
<dbReference type="GO" id="GO:0090339">
    <property type="term" value="P:negative regulation of formin-nucleated actin cable assembly"/>
    <property type="evidence" value="ECO:0007669"/>
    <property type="project" value="EnsemblFungi"/>
</dbReference>
<dbReference type="GO" id="GO:0031671">
    <property type="term" value="P:primary cell septum biogenesis"/>
    <property type="evidence" value="ECO:0007669"/>
    <property type="project" value="EnsemblFungi"/>
</dbReference>
<dbReference type="GO" id="GO:0032038">
    <property type="term" value="F:myosin II heavy chain binding"/>
    <property type="evidence" value="ECO:0007669"/>
    <property type="project" value="EnsemblFungi"/>
</dbReference>
<dbReference type="PROSITE" id="PS50002">
    <property type="entry name" value="SH3"/>
    <property type="match status" value="1"/>
</dbReference>
<dbReference type="InterPro" id="IPR027267">
    <property type="entry name" value="AH/BAR_dom_sf"/>
</dbReference>
<evidence type="ECO:0000256" key="6">
    <source>
        <dbReference type="PROSITE-ProRule" id="PRU00192"/>
    </source>
</evidence>
<keyword evidence="2 6" id="KW-0728">SH3 domain</keyword>
<feature type="compositionally biased region" description="Low complexity" evidence="9">
    <location>
        <begin position="306"/>
        <end position="318"/>
    </location>
</feature>
<evidence type="ECO:0000256" key="7">
    <source>
        <dbReference type="PROSITE-ProRule" id="PRU01077"/>
    </source>
</evidence>
<dbReference type="GO" id="GO:1903471">
    <property type="term" value="P:regulation of mitotic actomyosin contractile ring contraction"/>
    <property type="evidence" value="ECO:0007669"/>
    <property type="project" value="EnsemblFungi"/>
</dbReference>
<keyword evidence="13" id="KW-1185">Reference proteome</keyword>
<dbReference type="GO" id="GO:0042802">
    <property type="term" value="F:identical protein binding"/>
    <property type="evidence" value="ECO:0007669"/>
    <property type="project" value="EnsemblFungi"/>
</dbReference>
<dbReference type="SUPFAM" id="SSF103657">
    <property type="entry name" value="BAR/IMD domain-like"/>
    <property type="match status" value="1"/>
</dbReference>
<dbReference type="Gene3D" id="2.30.30.40">
    <property type="entry name" value="SH3 Domains"/>
    <property type="match status" value="1"/>
</dbReference>
<evidence type="ECO:0000256" key="9">
    <source>
        <dbReference type="SAM" id="MobiDB-lite"/>
    </source>
</evidence>
<dbReference type="InterPro" id="IPR001452">
    <property type="entry name" value="SH3_domain"/>
</dbReference>
<dbReference type="GO" id="GO:0120104">
    <property type="term" value="C:mitotic actomyosin contractile ring, proximal layer"/>
    <property type="evidence" value="ECO:0007669"/>
    <property type="project" value="TreeGrafter"/>
</dbReference>
<dbReference type="GO" id="GO:1903475">
    <property type="term" value="P:mitotic actomyosin contractile ring assembly"/>
    <property type="evidence" value="ECO:0007669"/>
    <property type="project" value="EnsemblFungi"/>
</dbReference>
<dbReference type="GO" id="GO:0120155">
    <property type="term" value="C:MIH complex"/>
    <property type="evidence" value="ECO:0007669"/>
    <property type="project" value="EnsemblFungi"/>
</dbReference>